<evidence type="ECO:0000256" key="2">
    <source>
        <dbReference type="SAM" id="Phobius"/>
    </source>
</evidence>
<evidence type="ECO:0000259" key="3">
    <source>
        <dbReference type="Pfam" id="PF20153"/>
    </source>
</evidence>
<dbReference type="EMBL" id="KV419395">
    <property type="protein sequence ID" value="KZS98245.1"/>
    <property type="molecule type" value="Genomic_DNA"/>
</dbReference>
<feature type="region of interest" description="Disordered" evidence="1">
    <location>
        <begin position="855"/>
        <end position="875"/>
    </location>
</feature>
<organism evidence="4 5">
    <name type="scientific">Sistotremastrum niveocremeum HHB9708</name>
    <dbReference type="NCBI Taxonomy" id="1314777"/>
    <lineage>
        <taxon>Eukaryota</taxon>
        <taxon>Fungi</taxon>
        <taxon>Dikarya</taxon>
        <taxon>Basidiomycota</taxon>
        <taxon>Agaricomycotina</taxon>
        <taxon>Agaricomycetes</taxon>
        <taxon>Sistotremastrales</taxon>
        <taxon>Sistotremastraceae</taxon>
        <taxon>Sertulicium</taxon>
        <taxon>Sertulicium niveocremeum</taxon>
    </lineage>
</organism>
<name>A0A164ZYQ0_9AGAM</name>
<keyword evidence="2" id="KW-0472">Membrane</keyword>
<gene>
    <name evidence="4" type="ORF">SISNIDRAFT_481009</name>
</gene>
<keyword evidence="2" id="KW-1133">Transmembrane helix</keyword>
<feature type="compositionally biased region" description="Low complexity" evidence="1">
    <location>
        <begin position="821"/>
        <end position="834"/>
    </location>
</feature>
<evidence type="ECO:0000256" key="1">
    <source>
        <dbReference type="SAM" id="MobiDB-lite"/>
    </source>
</evidence>
<accession>A0A164ZYQ0</accession>
<proteinExistence type="predicted"/>
<evidence type="ECO:0000313" key="4">
    <source>
        <dbReference type="EMBL" id="KZS98245.1"/>
    </source>
</evidence>
<sequence length="875" mass="98856">MEAEGSRRIRRVPPFTPTQADPELSSYQQAYQQRQLLATLRELSSFVQKQSQQSKSSIDNNLKYLITVSERLKDQTEVLLKIENRLKEQSECLKTHSACLDVLRSDAIKDELPARGQDWQDPVAWRAMFQSVMSRTKEQVEIWKAGMDATLIFIALFLTVVTAFVVPATQNLSGNPTAAVNITVTVLSPTNMTISSSPASSSSPVTPLPSLPDQFVCFLFYTSLIISILTALLCVYGRRWTGRLTSIPKCKTFLEKTMRHMEMKEMADRWVEPLLTLSHSSLIASIILFLAGLLFQLWSVSLAFDAIAPLLMTMCSLQTLLSLTVCFFIGATVWHAVAYMNSPFQSPFSTFLQTVATQWLRIRIPDRLNQVSLTIREWSESEDQQTWEQIQAVHLDAKSTYAQLVMDTSDPDLLALCAPSLSDIGSWDWSWVEGRTEDWPRYRHLLDSALEAAARSLEPDTSERTKLTLMGQMYDLCDRRWRYIAAQDGDYQDKIQKKFRGLLDVTRDMYRDASLANAEHRKYYFVGQYFLVNALEEDIANEWGDNAGKPKYEDVLGRALSVGFKTVSSQSANDSLFWSLFHSACGELDFLLGSNKDKARHVLDLFMCSPGGCSSVAKFLLSNSYDPFRPFEEARTLLEIIFANDDPDFPLWTDPELLEILSELPAACTRNHSGEILALEFISLLSQHLGTEYCIPEGLDLSPILALACSQYSNLRRPRNCSKGLMVLVARIPPARFIDQSALLRFLELCVTHKKVAGYTVILAEKYLAHNFPDSRVIVDVDRDYDVSESDEDECVAWDAESMILELERHAEEREREARRPAPSVAPEASSSPSFRKNLTKLNVNQPLQLFQALRSRSPKSPGLEGQMEGHILPS</sequence>
<feature type="compositionally biased region" description="Basic and acidic residues" evidence="1">
    <location>
        <begin position="811"/>
        <end position="820"/>
    </location>
</feature>
<keyword evidence="5" id="KW-1185">Reference proteome</keyword>
<feature type="transmembrane region" description="Helical" evidence="2">
    <location>
        <begin position="218"/>
        <end position="236"/>
    </location>
</feature>
<feature type="domain" description="DUF6535" evidence="3">
    <location>
        <begin position="125"/>
        <end position="299"/>
    </location>
</feature>
<dbReference type="Proteomes" id="UP000076722">
    <property type="component" value="Unassembled WGS sequence"/>
</dbReference>
<dbReference type="InterPro" id="IPR045338">
    <property type="entry name" value="DUF6535"/>
</dbReference>
<keyword evidence="2" id="KW-0812">Transmembrane</keyword>
<reference evidence="4 5" key="1">
    <citation type="journal article" date="2016" name="Mol. Biol. Evol.">
        <title>Comparative Genomics of Early-Diverging Mushroom-Forming Fungi Provides Insights into the Origins of Lignocellulose Decay Capabilities.</title>
        <authorList>
            <person name="Nagy L.G."/>
            <person name="Riley R."/>
            <person name="Tritt A."/>
            <person name="Adam C."/>
            <person name="Daum C."/>
            <person name="Floudas D."/>
            <person name="Sun H."/>
            <person name="Yadav J.S."/>
            <person name="Pangilinan J."/>
            <person name="Larsson K.H."/>
            <person name="Matsuura K."/>
            <person name="Barry K."/>
            <person name="Labutti K."/>
            <person name="Kuo R."/>
            <person name="Ohm R.A."/>
            <person name="Bhattacharya S.S."/>
            <person name="Shirouzu T."/>
            <person name="Yoshinaga Y."/>
            <person name="Martin F.M."/>
            <person name="Grigoriev I.V."/>
            <person name="Hibbett D.S."/>
        </authorList>
    </citation>
    <scope>NUCLEOTIDE SEQUENCE [LARGE SCALE GENOMIC DNA]</scope>
    <source>
        <strain evidence="4 5">HHB9708</strain>
    </source>
</reference>
<feature type="transmembrane region" description="Helical" evidence="2">
    <location>
        <begin position="145"/>
        <end position="166"/>
    </location>
</feature>
<feature type="region of interest" description="Disordered" evidence="1">
    <location>
        <begin position="1"/>
        <end position="26"/>
    </location>
</feature>
<feature type="region of interest" description="Disordered" evidence="1">
    <location>
        <begin position="811"/>
        <end position="838"/>
    </location>
</feature>
<protein>
    <recommendedName>
        <fullName evidence="3">DUF6535 domain-containing protein</fullName>
    </recommendedName>
</protein>
<dbReference type="Pfam" id="PF20153">
    <property type="entry name" value="DUF6535"/>
    <property type="match status" value="1"/>
</dbReference>
<feature type="transmembrane region" description="Helical" evidence="2">
    <location>
        <begin position="274"/>
        <end position="298"/>
    </location>
</feature>
<dbReference type="AlphaFoldDB" id="A0A164ZYQ0"/>
<evidence type="ECO:0000313" key="5">
    <source>
        <dbReference type="Proteomes" id="UP000076722"/>
    </source>
</evidence>